<evidence type="ECO:0000313" key="1">
    <source>
        <dbReference type="EMBL" id="MBS3061338.1"/>
    </source>
</evidence>
<evidence type="ECO:0000313" key="2">
    <source>
        <dbReference type="Proteomes" id="UP000675968"/>
    </source>
</evidence>
<proteinExistence type="predicted"/>
<comment type="caution">
    <text evidence="1">The sequence shown here is derived from an EMBL/GenBank/DDBJ whole genome shotgun (WGS) entry which is preliminary data.</text>
</comment>
<dbReference type="PIRSF" id="PIRSF005053">
    <property type="entry name" value="RNA_pol_F_arch"/>
    <property type="match status" value="1"/>
</dbReference>
<evidence type="ECO:0008006" key="3">
    <source>
        <dbReference type="Google" id="ProtNLM"/>
    </source>
</evidence>
<dbReference type="PANTHER" id="PTHR39646">
    <property type="entry name" value="RNA POLYMERASE RPB4"/>
    <property type="match status" value="1"/>
</dbReference>
<dbReference type="InterPro" id="IPR005574">
    <property type="entry name" value="Rpb4/RPC9"/>
</dbReference>
<reference evidence="1" key="2">
    <citation type="submission" date="2021-05" db="EMBL/GenBank/DDBJ databases">
        <title>Protein family content uncovers lineage relationships and bacterial pathway maintenance mechanisms in DPANN archaea.</title>
        <authorList>
            <person name="Castelle C.J."/>
            <person name="Meheust R."/>
            <person name="Jaffe A.L."/>
            <person name="Seitz K."/>
            <person name="Gong X."/>
            <person name="Baker B.J."/>
            <person name="Banfield J.F."/>
        </authorList>
    </citation>
    <scope>NUCLEOTIDE SEQUENCE</scope>
    <source>
        <strain evidence="1">RIFCSPLOWO2_01_FULL_AR10_48_17</strain>
    </source>
</reference>
<dbReference type="EMBL" id="JAGVWC010000009">
    <property type="protein sequence ID" value="MBS3061338.1"/>
    <property type="molecule type" value="Genomic_DNA"/>
</dbReference>
<dbReference type="SUPFAM" id="SSF47819">
    <property type="entry name" value="HRDC-like"/>
    <property type="match status" value="1"/>
</dbReference>
<dbReference type="AlphaFoldDB" id="A0A8T4L1X6"/>
<accession>A0A8T4L1X6</accession>
<sequence length="113" mass="13076">MLVEKIVSKKPIPLAEVKEIIKERLKDKDAEPTYEQDMTIKYVNQYARITRSKADKLHKELMGIEGMDDTLAVKIIDILPVKTQTLEVLIQKKYPLTDAQKTQILDLCKQHVE</sequence>
<dbReference type="Gene3D" id="1.10.150.80">
    <property type="entry name" value="HRDC domain"/>
    <property type="match status" value="1"/>
</dbReference>
<protein>
    <recommendedName>
        <fullName evidence="3">DNA-directed RNA polymerase subunit F</fullName>
    </recommendedName>
</protein>
<dbReference type="GO" id="GO:0006352">
    <property type="term" value="P:DNA-templated transcription initiation"/>
    <property type="evidence" value="ECO:0007669"/>
    <property type="project" value="InterPro"/>
</dbReference>
<dbReference type="InterPro" id="IPR010924">
    <property type="entry name" value="Rpo4"/>
</dbReference>
<dbReference type="InterPro" id="IPR010997">
    <property type="entry name" value="HRDC-like_sf"/>
</dbReference>
<dbReference type="Pfam" id="PF03874">
    <property type="entry name" value="RNA_pol_Rpb4"/>
    <property type="match status" value="1"/>
</dbReference>
<dbReference type="GO" id="GO:0030880">
    <property type="term" value="C:RNA polymerase complex"/>
    <property type="evidence" value="ECO:0007669"/>
    <property type="project" value="InterPro"/>
</dbReference>
<name>A0A8T4L1X6_9ARCH</name>
<dbReference type="InterPro" id="IPR044876">
    <property type="entry name" value="HRDC_dom_sf"/>
</dbReference>
<organism evidence="1 2">
    <name type="scientific">Candidatus Iainarchaeum sp</name>
    <dbReference type="NCBI Taxonomy" id="3101447"/>
    <lineage>
        <taxon>Archaea</taxon>
        <taxon>Candidatus Iainarchaeota</taxon>
        <taxon>Candidatus Iainarchaeia</taxon>
        <taxon>Candidatus Iainarchaeales</taxon>
        <taxon>Candidatus Iainarchaeaceae</taxon>
        <taxon>Candidatus Iainarchaeum</taxon>
    </lineage>
</organism>
<gene>
    <name evidence="1" type="ORF">J4215_02030</name>
</gene>
<dbReference type="GO" id="GO:0000166">
    <property type="term" value="F:nucleotide binding"/>
    <property type="evidence" value="ECO:0007669"/>
    <property type="project" value="InterPro"/>
</dbReference>
<dbReference type="Proteomes" id="UP000675968">
    <property type="component" value="Unassembled WGS sequence"/>
</dbReference>
<reference evidence="1" key="1">
    <citation type="submission" date="2021-03" db="EMBL/GenBank/DDBJ databases">
        <authorList>
            <person name="Jaffe A."/>
        </authorList>
    </citation>
    <scope>NUCLEOTIDE SEQUENCE</scope>
    <source>
        <strain evidence="1">RIFCSPLOWO2_01_FULL_AR10_48_17</strain>
    </source>
</reference>
<dbReference type="PANTHER" id="PTHR39646:SF1">
    <property type="entry name" value="DNA-DIRECTED RNA POLYMERASE SUBUNIT RPO4"/>
    <property type="match status" value="1"/>
</dbReference>
<dbReference type="Gene3D" id="6.10.140.10">
    <property type="match status" value="1"/>
</dbReference>